<dbReference type="AlphaFoldDB" id="A0A842HQZ6"/>
<organism evidence="1 2">
    <name type="scientific">Parasphingopyxis marina</name>
    <dbReference type="NCBI Taxonomy" id="2761622"/>
    <lineage>
        <taxon>Bacteria</taxon>
        <taxon>Pseudomonadati</taxon>
        <taxon>Pseudomonadota</taxon>
        <taxon>Alphaproteobacteria</taxon>
        <taxon>Sphingomonadales</taxon>
        <taxon>Sphingomonadaceae</taxon>
        <taxon>Parasphingopyxis</taxon>
    </lineage>
</organism>
<name>A0A842HQZ6_9SPHN</name>
<comment type="caution">
    <text evidence="1">The sequence shown here is derived from an EMBL/GenBank/DDBJ whole genome shotgun (WGS) entry which is preliminary data.</text>
</comment>
<reference evidence="1 2" key="1">
    <citation type="submission" date="2020-08" db="EMBL/GenBank/DDBJ databases">
        <title>Draft genome sequence of Parasphingopyxis sp. GrpM-11.</title>
        <authorList>
            <person name="Oh J."/>
            <person name="Roh D.-H."/>
        </authorList>
    </citation>
    <scope>NUCLEOTIDE SEQUENCE [LARGE SCALE GENOMIC DNA]</scope>
    <source>
        <strain evidence="1 2">GrpM-11</strain>
    </source>
</reference>
<gene>
    <name evidence="1" type="ORF">H6P80_01010</name>
</gene>
<protein>
    <submittedName>
        <fullName evidence="1">Uncharacterized protein</fullName>
    </submittedName>
</protein>
<evidence type="ECO:0000313" key="1">
    <source>
        <dbReference type="EMBL" id="MBC2776188.1"/>
    </source>
</evidence>
<proteinExistence type="predicted"/>
<evidence type="ECO:0000313" key="2">
    <source>
        <dbReference type="Proteomes" id="UP000564378"/>
    </source>
</evidence>
<dbReference type="Proteomes" id="UP000564378">
    <property type="component" value="Unassembled WGS sequence"/>
</dbReference>
<dbReference type="EMBL" id="JACJVJ010000001">
    <property type="protein sequence ID" value="MBC2776188.1"/>
    <property type="molecule type" value="Genomic_DNA"/>
</dbReference>
<accession>A0A842HQZ6</accession>
<sequence>MTSKPDFSRLRVNERLFAAGLEEKYREAAERGDSEALQALLAQVDLRIAADGTFWDLNGNHRVED</sequence>
<dbReference type="RefSeq" id="WP_185799497.1">
    <property type="nucleotide sequence ID" value="NZ_JACJVJ010000001.1"/>
</dbReference>
<keyword evidence="2" id="KW-1185">Reference proteome</keyword>